<organism evidence="1 2">
    <name type="scientific">Chryseobacterium taklimakanense</name>
    <dbReference type="NCBI Taxonomy" id="536441"/>
    <lineage>
        <taxon>Bacteria</taxon>
        <taxon>Pseudomonadati</taxon>
        <taxon>Bacteroidota</taxon>
        <taxon>Flavobacteriia</taxon>
        <taxon>Flavobacteriales</taxon>
        <taxon>Weeksellaceae</taxon>
        <taxon>Chryseobacterium group</taxon>
        <taxon>Chryseobacterium</taxon>
    </lineage>
</organism>
<reference evidence="1 2" key="1">
    <citation type="submission" date="2017-06" db="EMBL/GenBank/DDBJ databases">
        <authorList>
            <consortium name="Pathogen Informatics"/>
        </authorList>
    </citation>
    <scope>NUCLEOTIDE SEQUENCE [LARGE SCALE GENOMIC DNA]</scope>
    <source>
        <strain evidence="1 2">NCTC13490</strain>
    </source>
</reference>
<dbReference type="EMBL" id="LT906465">
    <property type="protein sequence ID" value="SNV47914.1"/>
    <property type="molecule type" value="Genomic_DNA"/>
</dbReference>
<proteinExistence type="predicted"/>
<gene>
    <name evidence="1" type="ORF">SAMEA4412677_01825</name>
</gene>
<dbReference type="RefSeq" id="WP_095072562.1">
    <property type="nucleotide sequence ID" value="NZ_LT906465.1"/>
</dbReference>
<name>A0A239XPF2_9FLAO</name>
<evidence type="ECO:0000313" key="2">
    <source>
        <dbReference type="Proteomes" id="UP000215196"/>
    </source>
</evidence>
<dbReference type="KEGG" id="ctak:4412677_01825"/>
<keyword evidence="2" id="KW-1185">Reference proteome</keyword>
<protein>
    <recommendedName>
        <fullName evidence="3">Glycosyltransferase family 1 protein</fullName>
    </recommendedName>
</protein>
<dbReference type="AlphaFoldDB" id="A0A239XPF2"/>
<evidence type="ECO:0008006" key="3">
    <source>
        <dbReference type="Google" id="ProtNLM"/>
    </source>
</evidence>
<evidence type="ECO:0000313" key="1">
    <source>
        <dbReference type="EMBL" id="SNV47914.1"/>
    </source>
</evidence>
<dbReference type="Proteomes" id="UP000215196">
    <property type="component" value="Chromosome 1"/>
</dbReference>
<accession>A0A239XPF2</accession>
<sequence length="365" mass="42818">MPSQKILVVFQPWRKISGSLHQQLTDGLKSLGYDVDYLDTENPPPFQNKNLTDKFRNIYERLVHRNKLYSLIAHKNHVNRFYRKKIAQLPKDKMYDLVLIIKPEEYTTQNIEKLSRLGNKTVGYIWDGLRLFFKPSLVKSLKYLDGVYSFDIDNIADHPDLDMKFLTNYYIPDIPSTPFDSRKTDVFYVGSLAGTLDTQRRDWKLAELAKFLSGNIDISIFAERGFLNNDHRLVDSTKIKYITSPTSIEDTLEKTKNSKIVIDICKKHHIGLSFRFFECMLYETKIITNNADVVNYDFYNPDNILVVDFDNIEKYKDKILDFQKKPYKQIPEEIKTKYSLDNWIKILLNAPGSNPIVHKNHLEKK</sequence>